<evidence type="ECO:0000256" key="1">
    <source>
        <dbReference type="ARBA" id="ARBA00010118"/>
    </source>
</evidence>
<reference evidence="5" key="1">
    <citation type="submission" date="2021-01" db="EMBL/GenBank/DDBJ databases">
        <authorList>
            <person name="Corre E."/>
            <person name="Pelletier E."/>
            <person name="Niang G."/>
            <person name="Scheremetjew M."/>
            <person name="Finn R."/>
            <person name="Kale V."/>
            <person name="Holt S."/>
            <person name="Cochrane G."/>
            <person name="Meng A."/>
            <person name="Brown T."/>
            <person name="Cohen L."/>
        </authorList>
    </citation>
    <scope>NUCLEOTIDE SEQUENCE</scope>
    <source>
        <strain evidence="5">CCMP494</strain>
    </source>
</reference>
<feature type="signal peptide" evidence="3">
    <location>
        <begin position="1"/>
        <end position="19"/>
    </location>
</feature>
<feature type="chain" id="PRO_5031192891" description="Glycosyl transferase CAP10 domain-containing protein" evidence="3">
    <location>
        <begin position="20"/>
        <end position="394"/>
    </location>
</feature>
<protein>
    <recommendedName>
        <fullName evidence="4">Glycosyl transferase CAP10 domain-containing protein</fullName>
    </recommendedName>
</protein>
<dbReference type="PANTHER" id="PTHR12203">
    <property type="entry name" value="KDEL LYS-ASP-GLU-LEU CONTAINING - RELATED"/>
    <property type="match status" value="1"/>
</dbReference>
<dbReference type="AlphaFoldDB" id="A0A7S0PP45"/>
<dbReference type="InterPro" id="IPR051091">
    <property type="entry name" value="O-Glucosyltr/Glycosyltrsf_90"/>
</dbReference>
<accession>A0A7S0PP45</accession>
<organism evidence="5">
    <name type="scientific">Micromonas pusilla</name>
    <name type="common">Picoplanktonic green alga</name>
    <name type="synonym">Chromulina pusilla</name>
    <dbReference type="NCBI Taxonomy" id="38833"/>
    <lineage>
        <taxon>Eukaryota</taxon>
        <taxon>Viridiplantae</taxon>
        <taxon>Chlorophyta</taxon>
        <taxon>Mamiellophyceae</taxon>
        <taxon>Mamiellales</taxon>
        <taxon>Mamiellaceae</taxon>
        <taxon>Micromonas</taxon>
    </lineage>
</organism>
<evidence type="ECO:0000256" key="2">
    <source>
        <dbReference type="ARBA" id="ARBA00022679"/>
    </source>
</evidence>
<keyword evidence="2" id="KW-0808">Transferase</keyword>
<evidence type="ECO:0000256" key="3">
    <source>
        <dbReference type="SAM" id="SignalP"/>
    </source>
</evidence>
<dbReference type="SMART" id="SM00672">
    <property type="entry name" value="CAP10"/>
    <property type="match status" value="1"/>
</dbReference>
<dbReference type="Pfam" id="PF05686">
    <property type="entry name" value="Glyco_transf_90"/>
    <property type="match status" value="1"/>
</dbReference>
<feature type="domain" description="Glycosyl transferase CAP10" evidence="4">
    <location>
        <begin position="152"/>
        <end position="355"/>
    </location>
</feature>
<gene>
    <name evidence="5" type="ORF">MSP1404_LOCUS5967</name>
</gene>
<keyword evidence="3" id="KW-0732">Signal</keyword>
<sequence length="394" mass="44653">MKKTGLATSFIFTLCATVATYVSQFGSVRSPRSAHFLRIHENMPHDTVKRLKSSEQTFPGDAERLRMYARSWTDFRGYDEFLSNAHEEMCHVIRNTREDAPHTLFNTVQFLGREHLEKCVSKYPYCADALSFFETGINVDRLLVLFGDVTENLTHLPFITKARKASSGEGILWPLNVGRHFTPMALVAENDLPWKDKQERLVWRGKDTGCAGHRRVLKVKNLFNSTDARVDVAFEPQLLDEANSGFARHHLSRREMLRNKYLLALDGNDVASALKWMLYSNSVVFMPKSRFETWALESMLKPYVHYVPVASDLSDTSEQLDWAKAHDAACQNISRRATEFISNFIGYATNSGMSRDQRIKRAIVKAYNDAMGQIMAGFSPESCDALGEGAAQVC</sequence>
<dbReference type="EMBL" id="HBEV01007785">
    <property type="protein sequence ID" value="CAD8587392.1"/>
    <property type="molecule type" value="Transcribed_RNA"/>
</dbReference>
<name>A0A7S0PP45_MICPS</name>
<proteinExistence type="inferred from homology"/>
<comment type="similarity">
    <text evidence="1">Belongs to the glycosyltransferase 90 family.</text>
</comment>
<dbReference type="InterPro" id="IPR006598">
    <property type="entry name" value="CAP10"/>
</dbReference>
<dbReference type="PANTHER" id="PTHR12203:SF35">
    <property type="entry name" value="PROTEIN O-GLUCOSYLTRANSFERASE 1"/>
    <property type="match status" value="1"/>
</dbReference>
<evidence type="ECO:0000313" key="5">
    <source>
        <dbReference type="EMBL" id="CAD8587392.1"/>
    </source>
</evidence>
<dbReference type="GO" id="GO:0016740">
    <property type="term" value="F:transferase activity"/>
    <property type="evidence" value="ECO:0007669"/>
    <property type="project" value="UniProtKB-KW"/>
</dbReference>
<evidence type="ECO:0000259" key="4">
    <source>
        <dbReference type="SMART" id="SM00672"/>
    </source>
</evidence>